<evidence type="ECO:0000313" key="1">
    <source>
        <dbReference type="EMBL" id="MBB5712326.1"/>
    </source>
</evidence>
<dbReference type="EMBL" id="JACIJF010000015">
    <property type="protein sequence ID" value="MBB5712326.1"/>
    <property type="molecule type" value="Genomic_DNA"/>
</dbReference>
<accession>A0A840YP67</accession>
<reference evidence="1 2" key="1">
    <citation type="submission" date="2020-08" db="EMBL/GenBank/DDBJ databases">
        <title>Genomic Encyclopedia of Type Strains, Phase IV (KMG-IV): sequencing the most valuable type-strain genomes for metagenomic binning, comparative biology and taxonomic classification.</title>
        <authorList>
            <person name="Goeker M."/>
        </authorList>
    </citation>
    <scope>NUCLEOTIDE SEQUENCE [LARGE SCALE GENOMIC DNA]</scope>
    <source>
        <strain evidence="1 2">DSM 26736</strain>
    </source>
</reference>
<keyword evidence="2" id="KW-1185">Reference proteome</keyword>
<evidence type="ECO:0000313" key="2">
    <source>
        <dbReference type="Proteomes" id="UP000527143"/>
    </source>
</evidence>
<organism evidence="1 2">
    <name type="scientific">Sphingomonas xinjiangensis</name>
    <dbReference type="NCBI Taxonomy" id="643568"/>
    <lineage>
        <taxon>Bacteria</taxon>
        <taxon>Pseudomonadati</taxon>
        <taxon>Pseudomonadota</taxon>
        <taxon>Alphaproteobacteria</taxon>
        <taxon>Sphingomonadales</taxon>
        <taxon>Sphingomonadaceae</taxon>
        <taxon>Sphingomonas</taxon>
    </lineage>
</organism>
<dbReference type="RefSeq" id="WP_184090676.1">
    <property type="nucleotide sequence ID" value="NZ_JACIJF010000015.1"/>
</dbReference>
<name>A0A840YP67_9SPHN</name>
<dbReference type="AlphaFoldDB" id="A0A840YP67"/>
<proteinExistence type="predicted"/>
<gene>
    <name evidence="1" type="ORF">FHT02_003584</name>
</gene>
<comment type="caution">
    <text evidence="1">The sequence shown here is derived from an EMBL/GenBank/DDBJ whole genome shotgun (WGS) entry which is preliminary data.</text>
</comment>
<protein>
    <submittedName>
        <fullName evidence="1">Uncharacterized protein</fullName>
    </submittedName>
</protein>
<sequence length="137" mass="15123">MGNRQRGKARAPAAWHKPLVTGWKLDRAERGQLLERFIPRYADIVADHVTLSLGAAPLPTETRGKIVGEADDRQGVQALIVSISGRTARPDGSTYHVTWSLDRSKGRRPVESNQLIAQLGWSPLDKPVPLTLLPARF</sequence>
<dbReference type="Proteomes" id="UP000527143">
    <property type="component" value="Unassembled WGS sequence"/>
</dbReference>